<dbReference type="InterPro" id="IPR051481">
    <property type="entry name" value="BTB-POZ/Galectin-3-binding"/>
</dbReference>
<dbReference type="Pfam" id="PF07534">
    <property type="entry name" value="TLD"/>
    <property type="match status" value="1"/>
</dbReference>
<evidence type="ECO:0000313" key="3">
    <source>
        <dbReference type="EMBL" id="RHZ60984.1"/>
    </source>
</evidence>
<evidence type="ECO:0000313" key="4">
    <source>
        <dbReference type="Proteomes" id="UP000266861"/>
    </source>
</evidence>
<reference evidence="3 4" key="1">
    <citation type="submission" date="2018-08" db="EMBL/GenBank/DDBJ databases">
        <title>Genome and evolution of the arbuscular mycorrhizal fungus Diversispora epigaea (formerly Glomus versiforme) and its bacterial endosymbionts.</title>
        <authorList>
            <person name="Sun X."/>
            <person name="Fei Z."/>
            <person name="Harrison M."/>
        </authorList>
    </citation>
    <scope>NUCLEOTIDE SEQUENCE [LARGE SCALE GENOMIC DNA]</scope>
    <source>
        <strain evidence="3 4">IT104</strain>
    </source>
</reference>
<dbReference type="InterPro" id="IPR006571">
    <property type="entry name" value="TLDc_dom"/>
</dbReference>
<accession>A0A397HHJ2</accession>
<dbReference type="InterPro" id="IPR000210">
    <property type="entry name" value="BTB/POZ_dom"/>
</dbReference>
<sequence>MTTKFFDRLSNDLTHLLEDPIDYNVTFEVGKAPNNQTFKIHSYILQSRSPYFKKNFNEIPFNDDHVKLLKMSYISVKIFNIIIKYIYSGTISLEKLEDSVIFDLLIASNEFELDELVEHLQTFLVENCASWLKLKFAQVYQTSCQVKNLEIIQEFYNDIISKHPNTIFESEKFYSLPEDALISILKRDDLQLDEGKIWEYTIQWGKAKNPTLPTNIEEWTNDNFLILKETLKQCLPYIRYFSISDDDVIEKIFPYQQILEPKLFLDINSKIMAPNRIITTSLVLPPRNILTNTLPARNSSLYSSSNIITDEHTLEISSWIDKKEAPYIEYNPYDFKLLVRGSRDGYIYGGIISLEKLVNSVIFDLLIASNEFELDELVEHLQTFLVDNHASWLKLKFAQIYQTSYQVKNLEIIQEFYNDIISKHPNTIFESEKFYSLPEDALISILKRDDLQLDEGKIWEYTIQWGKAKNPTLPTNIEEWTNDNFLILKETLKQCLPYIRYFSISDDDVIEKIFPYQQILEPKLFLDINSKIMAPNRIITTSLVLPPRNILTNTLPARNSSLYSSSNIITDEHTLEISSWIDKKEAPYIEYNPYDFKLLVRGSRDGFNVQTIYNICDKVSNTVIILKVKGTGEILGGYNPLEWNNNNNFFGQFQGTRDSFVFSLKTSNLKNSILSRVKNSQRSIYSCPRNSELHFGNALCLEGNLKIEKDCYCTNDSNYEKPIRSNEFLDYFWIIFFDKDLFSVEEYEVYKISPKSNLK</sequence>
<feature type="domain" description="TLDc" evidence="2">
    <location>
        <begin position="567"/>
        <end position="753"/>
    </location>
</feature>
<dbReference type="EMBL" id="PQFF01000320">
    <property type="protein sequence ID" value="RHZ60984.1"/>
    <property type="molecule type" value="Genomic_DNA"/>
</dbReference>
<dbReference type="Gene3D" id="1.25.40.420">
    <property type="match status" value="2"/>
</dbReference>
<dbReference type="Pfam" id="PF07707">
    <property type="entry name" value="BACK"/>
    <property type="match status" value="2"/>
</dbReference>
<gene>
    <name evidence="3" type="ORF">Glove_350g110</name>
</gene>
<dbReference type="Pfam" id="PF00651">
    <property type="entry name" value="BTB"/>
    <property type="match status" value="1"/>
</dbReference>
<name>A0A397HHJ2_9GLOM</name>
<evidence type="ECO:0000259" key="1">
    <source>
        <dbReference type="PROSITE" id="PS50097"/>
    </source>
</evidence>
<dbReference type="PROSITE" id="PS50097">
    <property type="entry name" value="BTB"/>
    <property type="match status" value="1"/>
</dbReference>
<organism evidence="3 4">
    <name type="scientific">Diversispora epigaea</name>
    <dbReference type="NCBI Taxonomy" id="1348612"/>
    <lineage>
        <taxon>Eukaryota</taxon>
        <taxon>Fungi</taxon>
        <taxon>Fungi incertae sedis</taxon>
        <taxon>Mucoromycota</taxon>
        <taxon>Glomeromycotina</taxon>
        <taxon>Glomeromycetes</taxon>
        <taxon>Diversisporales</taxon>
        <taxon>Diversisporaceae</taxon>
        <taxon>Diversispora</taxon>
    </lineage>
</organism>
<dbReference type="Gene3D" id="3.30.710.10">
    <property type="entry name" value="Potassium Channel Kv1.1, Chain A"/>
    <property type="match status" value="1"/>
</dbReference>
<comment type="caution">
    <text evidence="3">The sequence shown here is derived from an EMBL/GenBank/DDBJ whole genome shotgun (WGS) entry which is preliminary data.</text>
</comment>
<dbReference type="AlphaFoldDB" id="A0A397HHJ2"/>
<dbReference type="InterPro" id="IPR011333">
    <property type="entry name" value="SKP1/BTB/POZ_sf"/>
</dbReference>
<dbReference type="SUPFAM" id="SSF54695">
    <property type="entry name" value="POZ domain"/>
    <property type="match status" value="1"/>
</dbReference>
<evidence type="ECO:0000259" key="2">
    <source>
        <dbReference type="PROSITE" id="PS51886"/>
    </source>
</evidence>
<feature type="domain" description="BTB" evidence="1">
    <location>
        <begin position="23"/>
        <end position="95"/>
    </location>
</feature>
<dbReference type="PROSITE" id="PS51886">
    <property type="entry name" value="TLDC"/>
    <property type="match status" value="1"/>
</dbReference>
<dbReference type="Proteomes" id="UP000266861">
    <property type="component" value="Unassembled WGS sequence"/>
</dbReference>
<keyword evidence="4" id="KW-1185">Reference proteome</keyword>
<proteinExistence type="predicted"/>
<dbReference type="SMART" id="SM00225">
    <property type="entry name" value="BTB"/>
    <property type="match status" value="1"/>
</dbReference>
<dbReference type="PANTHER" id="PTHR24410:SF23">
    <property type="entry name" value="BTB DOMAIN-CONTAINING PROTEIN-RELATED"/>
    <property type="match status" value="1"/>
</dbReference>
<dbReference type="PANTHER" id="PTHR24410">
    <property type="entry name" value="HL07962P-RELATED"/>
    <property type="match status" value="1"/>
</dbReference>
<dbReference type="SMART" id="SM00584">
    <property type="entry name" value="TLDc"/>
    <property type="match status" value="1"/>
</dbReference>
<evidence type="ECO:0008006" key="5">
    <source>
        <dbReference type="Google" id="ProtNLM"/>
    </source>
</evidence>
<protein>
    <recommendedName>
        <fullName evidence="5">BTB domain-containing protein</fullName>
    </recommendedName>
</protein>
<dbReference type="InterPro" id="IPR011705">
    <property type="entry name" value="BACK"/>
</dbReference>